<name>A0ABU7UYP5_9GAMM</name>
<accession>A0ABU7UYP5</accession>
<comment type="cofactor">
    <cofactor evidence="1">
        <name>Mg(2+)</name>
        <dbReference type="ChEBI" id="CHEBI:18420"/>
    </cofactor>
</comment>
<sequence>MTRRYPIIHARRPILGQPPHGEEIDLEFSNGEARTYRRMLQPGHGAVYVVALPDPEHVYLIREYSCGMEHYELGPVKGRIDPGETPVETANRELREEIGFGARRLDHVRSISLNPNYMTHAAELVIARDLYPETLEGDEPESLELVSWRLDDLESLLLRPDMTDGRSFAALFIARQWLREFG</sequence>
<dbReference type="Proteomes" id="UP001356170">
    <property type="component" value="Unassembled WGS sequence"/>
</dbReference>
<keyword evidence="2 4" id="KW-0378">Hydrolase</keyword>
<evidence type="ECO:0000256" key="2">
    <source>
        <dbReference type="ARBA" id="ARBA00022801"/>
    </source>
</evidence>
<dbReference type="SUPFAM" id="SSF55811">
    <property type="entry name" value="Nudix"/>
    <property type="match status" value="1"/>
</dbReference>
<keyword evidence="5" id="KW-1185">Reference proteome</keyword>
<dbReference type="RefSeq" id="WP_331703661.1">
    <property type="nucleotide sequence ID" value="NZ_JAZHBO010000002.1"/>
</dbReference>
<dbReference type="Gene3D" id="3.90.79.10">
    <property type="entry name" value="Nucleoside Triphosphate Pyrophosphohydrolase"/>
    <property type="match status" value="1"/>
</dbReference>
<evidence type="ECO:0000256" key="1">
    <source>
        <dbReference type="ARBA" id="ARBA00001946"/>
    </source>
</evidence>
<proteinExistence type="predicted"/>
<dbReference type="PROSITE" id="PS00893">
    <property type="entry name" value="NUDIX_BOX"/>
    <property type="match status" value="1"/>
</dbReference>
<dbReference type="PROSITE" id="PS51462">
    <property type="entry name" value="NUDIX"/>
    <property type="match status" value="1"/>
</dbReference>
<dbReference type="InterPro" id="IPR000086">
    <property type="entry name" value="NUDIX_hydrolase_dom"/>
</dbReference>
<evidence type="ECO:0000313" key="4">
    <source>
        <dbReference type="EMBL" id="MEF2155626.1"/>
    </source>
</evidence>
<evidence type="ECO:0000259" key="3">
    <source>
        <dbReference type="PROSITE" id="PS51462"/>
    </source>
</evidence>
<protein>
    <submittedName>
        <fullName evidence="4">ADP compounds hydrolase NudE</fullName>
        <ecNumber evidence="4">3.6.1.-</ecNumber>
    </submittedName>
</protein>
<dbReference type="GO" id="GO:0016787">
    <property type="term" value="F:hydrolase activity"/>
    <property type="evidence" value="ECO:0007669"/>
    <property type="project" value="UniProtKB-KW"/>
</dbReference>
<dbReference type="PANTHER" id="PTHR11839:SF12">
    <property type="entry name" value="ADP COMPOUNDS HYDROLASE NUDE"/>
    <property type="match status" value="1"/>
</dbReference>
<feature type="domain" description="Nudix hydrolase" evidence="3">
    <location>
        <begin position="42"/>
        <end position="173"/>
    </location>
</feature>
<dbReference type="InterPro" id="IPR015797">
    <property type="entry name" value="NUDIX_hydrolase-like_dom_sf"/>
</dbReference>
<evidence type="ECO:0000313" key="5">
    <source>
        <dbReference type="Proteomes" id="UP001356170"/>
    </source>
</evidence>
<comment type="caution">
    <text evidence="4">The sequence shown here is derived from an EMBL/GenBank/DDBJ whole genome shotgun (WGS) entry which is preliminary data.</text>
</comment>
<dbReference type="EC" id="3.6.1.-" evidence="4"/>
<dbReference type="EMBL" id="JAZHBO010000002">
    <property type="protein sequence ID" value="MEF2155626.1"/>
    <property type="molecule type" value="Genomic_DNA"/>
</dbReference>
<dbReference type="Pfam" id="PF00293">
    <property type="entry name" value="NUDIX"/>
    <property type="match status" value="1"/>
</dbReference>
<dbReference type="NCBIfam" id="NF008736">
    <property type="entry name" value="PRK11762.1"/>
    <property type="match status" value="1"/>
</dbReference>
<organism evidence="4 5">
    <name type="scientific">Aquilutibacter rugosus</name>
    <dbReference type="NCBI Taxonomy" id="3115820"/>
    <lineage>
        <taxon>Bacteria</taxon>
        <taxon>Pseudomonadati</taxon>
        <taxon>Pseudomonadota</taxon>
        <taxon>Gammaproteobacteria</taxon>
        <taxon>Lysobacterales</taxon>
        <taxon>Lysobacteraceae</taxon>
        <taxon>Aquilutibacter</taxon>
    </lineage>
</organism>
<dbReference type="InterPro" id="IPR020084">
    <property type="entry name" value="NUDIX_hydrolase_CS"/>
</dbReference>
<reference evidence="4 5" key="1">
    <citation type="submission" date="2024-01" db="EMBL/GenBank/DDBJ databases">
        <title>Novel species of the genus Luteimonas isolated from rivers.</title>
        <authorList>
            <person name="Lu H."/>
        </authorList>
    </citation>
    <scope>NUCLEOTIDE SEQUENCE [LARGE SCALE GENOMIC DNA]</scope>
    <source>
        <strain evidence="4 5">FXH3W</strain>
    </source>
</reference>
<gene>
    <name evidence="4" type="primary">nudE</name>
    <name evidence="4" type="ORF">V3390_05180</name>
</gene>
<dbReference type="PANTHER" id="PTHR11839">
    <property type="entry name" value="UDP/ADP-SUGAR PYROPHOSPHATASE"/>
    <property type="match status" value="1"/>
</dbReference>